<dbReference type="InterPro" id="IPR027417">
    <property type="entry name" value="P-loop_NTPase"/>
</dbReference>
<reference evidence="2 3" key="1">
    <citation type="submission" date="2020-08" db="EMBL/GenBank/DDBJ databases">
        <title>Whole genome sequence of Shewanella sp strain PS-2.</title>
        <authorList>
            <person name="Das S.K."/>
        </authorList>
    </citation>
    <scope>NUCLEOTIDE SEQUENCE [LARGE SCALE GENOMIC DNA]</scope>
    <source>
        <strain evidence="2 3">PS-2</strain>
    </source>
</reference>
<dbReference type="SUPFAM" id="SSF52540">
    <property type="entry name" value="P-loop containing nucleoside triphosphate hydrolases"/>
    <property type="match status" value="1"/>
</dbReference>
<protein>
    <recommendedName>
        <fullName evidence="4">ATP-binding protein</fullName>
    </recommendedName>
</protein>
<sequence>MTLSNIYSIAARHQRSTRIDSDLSDDFFSGLVYHGTAQSSLETLFRQYSQTGQSAFTLTGAYGSGKSTVALLLAGLLHPSSGIRNAAINTIDEPSKTLFEESAKYRDGWLQIRSVGGVHSPVESFWNATIKAIKEHPNTCKAKILDKYREATVESESELISIWKSLFEDVESLVDGVLIIADEMGKSLEYINRKGGDLHLFQDIAEELSRIDTPFIFLGLLHQAFSEYAKERGSKLQDEWAKIQGRYSDILYNVSTDETVALISNSIKTMRPPQKGNTLVRHVLDALDDKQQRKDLLLSRLEQCIPLHPLTALLLGPIAKRRFSQNERSTFSFLNSHEQFSFQLFLQQTNDENARYDLSNLWDYLEANMEHAILGSPDGHGWATAAEAIRKALKQDFSPEAIQLLKSISLITLFGKAANLTATNQLLLTATVISESEQLNQALTQLKDASCIVYRKHLSSWDVFEGSDLDIAGLVEEKIEQLQNSNEALERISYSAQVIAKGHYHEFGTLRWATQSIALQLSSIDFPTITKSRNGEFANFLLLLKEESEEQLLELTRKHKSLMVACASNAAEIINLSNEKYALELIKSDKTTGADLAHDKVAREEHRARTFNAQSALETALASAFNSARWIYNGVVYEKETMSEIATFAADTIFKKTPKILNELVNRNKLSGTAVAALKRLLQAMLENESSEDLGIEGFPPEKSMYISCLKNTYIHSSEGEGEKKQHWFIDNLDANLDAAFAAAKSRLKECKGQQVVLSDIVELWASAPFGLTKGVIPIFLLALLKSLGEQIAFYEKDISGDLAYIAEPDIDYVHKLIRSPNDLAVKYIVLAKEEQEWLQHLAVFAATETNRNISNNILAVATPLVTTIHNLPQWVKNAHSIVAEDSELNKAYLRIRDLFLQANDPHALLIRDLSRELKLLGKDNFTSQIDVLADCFKKLRQKHEQMLITIKTKVKTIFPETGEELEQMCQYVEQNSGDLRLKAFARELAKSDTGLLQWLESIIQIVTGRGKQNWNEGILQSASNKISDYAQDFLSVVKSQHTLERHSNNAKTKLVSLVLEGEDGKLTSFRREIRDIELAPLQGTMETIESQLAKLDDFQRINVLKQLLRNALETQD</sequence>
<dbReference type="RefSeq" id="WP_240132757.1">
    <property type="nucleotide sequence ID" value="NZ_JACSDI010000031.1"/>
</dbReference>
<evidence type="ECO:0000313" key="3">
    <source>
        <dbReference type="Proteomes" id="UP000829384"/>
    </source>
</evidence>
<evidence type="ECO:0000313" key="2">
    <source>
        <dbReference type="EMBL" id="MCG9966339.1"/>
    </source>
</evidence>
<gene>
    <name evidence="2" type="ORF">H9J30_20930</name>
</gene>
<comment type="caution">
    <text evidence="2">The sequence shown here is derived from an EMBL/GenBank/DDBJ whole genome shotgun (WGS) entry which is preliminary data.</text>
</comment>
<name>A0ABS9R1A3_9GAMM</name>
<proteinExistence type="predicted"/>
<evidence type="ECO:0008006" key="4">
    <source>
        <dbReference type="Google" id="ProtNLM"/>
    </source>
</evidence>
<evidence type="ECO:0000256" key="1">
    <source>
        <dbReference type="SAM" id="Coils"/>
    </source>
</evidence>
<organism evidence="2 3">
    <name type="scientific">Shewanella cutis</name>
    <dbReference type="NCBI Taxonomy" id="2766780"/>
    <lineage>
        <taxon>Bacteria</taxon>
        <taxon>Pseudomonadati</taxon>
        <taxon>Pseudomonadota</taxon>
        <taxon>Gammaproteobacteria</taxon>
        <taxon>Alteromonadales</taxon>
        <taxon>Shewanellaceae</taxon>
        <taxon>Shewanella</taxon>
    </lineage>
</organism>
<keyword evidence="3" id="KW-1185">Reference proteome</keyword>
<accession>A0ABS9R1A3</accession>
<dbReference type="EMBL" id="JACSDI010000031">
    <property type="protein sequence ID" value="MCG9966339.1"/>
    <property type="molecule type" value="Genomic_DNA"/>
</dbReference>
<feature type="coiled-coil region" evidence="1">
    <location>
        <begin position="538"/>
        <end position="565"/>
    </location>
</feature>
<keyword evidence="1" id="KW-0175">Coiled coil</keyword>
<dbReference type="Proteomes" id="UP000829384">
    <property type="component" value="Unassembled WGS sequence"/>
</dbReference>